<evidence type="ECO:0000256" key="2">
    <source>
        <dbReference type="ARBA" id="ARBA00004300"/>
    </source>
</evidence>
<reference evidence="10 11" key="1">
    <citation type="journal article" date="2018" name="Gigascience">
        <title>Genomes of trombidid mites reveal novel predicted allergens and laterally-transferred genes associated with secondary metabolism.</title>
        <authorList>
            <person name="Dong X."/>
            <person name="Chaisiri K."/>
            <person name="Xia D."/>
            <person name="Armstrong S.D."/>
            <person name="Fang Y."/>
            <person name="Donnelly M.J."/>
            <person name="Kadowaki T."/>
            <person name="McGarry J.W."/>
            <person name="Darby A.C."/>
            <person name="Makepeace B.L."/>
        </authorList>
    </citation>
    <scope>NUCLEOTIDE SEQUENCE [LARGE SCALE GENOMIC DNA]</scope>
    <source>
        <strain evidence="10">UoL-UT</strain>
    </source>
</reference>
<dbReference type="InterPro" id="IPR033494">
    <property type="entry name" value="NUDE"/>
</dbReference>
<feature type="non-terminal residue" evidence="10">
    <location>
        <position position="1"/>
    </location>
</feature>
<dbReference type="VEuPathDB" id="VectorBase:LDEU002994"/>
<dbReference type="GO" id="GO:0005813">
    <property type="term" value="C:centrosome"/>
    <property type="evidence" value="ECO:0007669"/>
    <property type="project" value="UniProtKB-SubCell"/>
</dbReference>
<dbReference type="GO" id="GO:0005819">
    <property type="term" value="C:spindle"/>
    <property type="evidence" value="ECO:0007669"/>
    <property type="project" value="UniProtKB-SubCell"/>
</dbReference>
<dbReference type="PANTHER" id="PTHR10921">
    <property type="entry name" value="NUCLEAR DISTRIBUTION PROTEIN NUDE HOMOLOG 1"/>
    <property type="match status" value="1"/>
</dbReference>
<evidence type="ECO:0000256" key="4">
    <source>
        <dbReference type="ARBA" id="ARBA00022490"/>
    </source>
</evidence>
<dbReference type="EMBL" id="NCKV01001094">
    <property type="protein sequence ID" value="RWS29045.1"/>
    <property type="molecule type" value="Genomic_DNA"/>
</dbReference>
<feature type="compositionally biased region" description="Basic and acidic residues" evidence="8">
    <location>
        <begin position="183"/>
        <end position="192"/>
    </location>
</feature>
<evidence type="ECO:0000259" key="9">
    <source>
        <dbReference type="Pfam" id="PF04880"/>
    </source>
</evidence>
<name>A0A443SNG4_9ACAR</name>
<evidence type="ECO:0000256" key="1">
    <source>
        <dbReference type="ARBA" id="ARBA00004186"/>
    </source>
</evidence>
<comment type="caution">
    <text evidence="10">The sequence shown here is derived from an EMBL/GenBank/DDBJ whole genome shotgun (WGS) entry which is preliminary data.</text>
</comment>
<evidence type="ECO:0000256" key="7">
    <source>
        <dbReference type="ARBA" id="ARBA00023212"/>
    </source>
</evidence>
<evidence type="ECO:0000313" key="10">
    <source>
        <dbReference type="EMBL" id="RWS29045.1"/>
    </source>
</evidence>
<evidence type="ECO:0000256" key="5">
    <source>
        <dbReference type="ARBA" id="ARBA00022701"/>
    </source>
</evidence>
<feature type="region of interest" description="Disordered" evidence="8">
    <location>
        <begin position="158"/>
        <end position="192"/>
    </location>
</feature>
<feature type="region of interest" description="Disordered" evidence="8">
    <location>
        <begin position="76"/>
        <end position="95"/>
    </location>
</feature>
<feature type="compositionally biased region" description="Polar residues" evidence="8">
    <location>
        <begin position="170"/>
        <end position="180"/>
    </location>
</feature>
<dbReference type="GO" id="GO:0007100">
    <property type="term" value="P:mitotic centrosome separation"/>
    <property type="evidence" value="ECO:0007669"/>
    <property type="project" value="TreeGrafter"/>
</dbReference>
<dbReference type="PANTHER" id="PTHR10921:SF1">
    <property type="entry name" value="NUCLEAR DISTRIBUTION PROTEIN NUDE HOMOLOG"/>
    <property type="match status" value="1"/>
</dbReference>
<dbReference type="GO" id="GO:0000132">
    <property type="term" value="P:establishment of mitotic spindle orientation"/>
    <property type="evidence" value="ECO:0007669"/>
    <property type="project" value="TreeGrafter"/>
</dbReference>
<dbReference type="GO" id="GO:0007020">
    <property type="term" value="P:microtubule nucleation"/>
    <property type="evidence" value="ECO:0007669"/>
    <property type="project" value="TreeGrafter"/>
</dbReference>
<dbReference type="GO" id="GO:0005871">
    <property type="term" value="C:kinesin complex"/>
    <property type="evidence" value="ECO:0007669"/>
    <property type="project" value="TreeGrafter"/>
</dbReference>
<dbReference type="GO" id="GO:0000776">
    <property type="term" value="C:kinetochore"/>
    <property type="evidence" value="ECO:0007669"/>
    <property type="project" value="TreeGrafter"/>
</dbReference>
<feature type="region of interest" description="Disordered" evidence="8">
    <location>
        <begin position="36"/>
        <end position="69"/>
    </location>
</feature>
<dbReference type="GO" id="GO:0008017">
    <property type="term" value="F:microtubule binding"/>
    <property type="evidence" value="ECO:0007669"/>
    <property type="project" value="InterPro"/>
</dbReference>
<sequence length="192" mass="20980">IERNVLLENELGEKEELEVIVQRLRDEARDLRSELMVQQQQQPFNSLVNESRRSSLLSNGSSNNNSINLSKNRVAANTNSSGIETPPTANGTPMKQSRLFHLPTSLKSATITTNNTSPTTNQPLPLLSPSTRISALNIVSDLLRKVGALESKLASCRNLVPPGTPKNKSRVNSPLTSPSTMKDIGREVIGKE</sequence>
<dbReference type="GO" id="GO:0051642">
    <property type="term" value="P:centrosome localization"/>
    <property type="evidence" value="ECO:0007669"/>
    <property type="project" value="TreeGrafter"/>
</dbReference>
<keyword evidence="5" id="KW-0493">Microtubule</keyword>
<organism evidence="10 11">
    <name type="scientific">Leptotrombidium deliense</name>
    <dbReference type="NCBI Taxonomy" id="299467"/>
    <lineage>
        <taxon>Eukaryota</taxon>
        <taxon>Metazoa</taxon>
        <taxon>Ecdysozoa</taxon>
        <taxon>Arthropoda</taxon>
        <taxon>Chelicerata</taxon>
        <taxon>Arachnida</taxon>
        <taxon>Acari</taxon>
        <taxon>Acariformes</taxon>
        <taxon>Trombidiformes</taxon>
        <taxon>Prostigmata</taxon>
        <taxon>Anystina</taxon>
        <taxon>Parasitengona</taxon>
        <taxon>Trombiculoidea</taxon>
        <taxon>Trombiculidae</taxon>
        <taxon>Leptotrombidium</taxon>
    </lineage>
</organism>
<evidence type="ECO:0000313" key="11">
    <source>
        <dbReference type="Proteomes" id="UP000288716"/>
    </source>
</evidence>
<keyword evidence="7" id="KW-0206">Cytoskeleton</keyword>
<evidence type="ECO:0000256" key="8">
    <source>
        <dbReference type="SAM" id="MobiDB-lite"/>
    </source>
</evidence>
<feature type="domain" description="NUDE" evidence="9">
    <location>
        <begin position="1"/>
        <end position="170"/>
    </location>
</feature>
<dbReference type="GO" id="GO:0007059">
    <property type="term" value="P:chromosome segregation"/>
    <property type="evidence" value="ECO:0007669"/>
    <property type="project" value="TreeGrafter"/>
</dbReference>
<dbReference type="GO" id="GO:0047496">
    <property type="term" value="P:vesicle transport along microtubule"/>
    <property type="evidence" value="ECO:0007669"/>
    <property type="project" value="TreeGrafter"/>
</dbReference>
<feature type="compositionally biased region" description="Low complexity" evidence="8">
    <location>
        <begin position="45"/>
        <end position="69"/>
    </location>
</feature>
<comment type="subcellular location">
    <subcellularLocation>
        <location evidence="2">Cytoplasm</location>
        <location evidence="2">Cytoskeleton</location>
        <location evidence="2">Microtubule organizing center</location>
        <location evidence="2">Centrosome</location>
    </subcellularLocation>
    <subcellularLocation>
        <location evidence="1">Cytoplasm</location>
        <location evidence="1">Cytoskeleton</location>
        <location evidence="1">Spindle</location>
    </subcellularLocation>
</comment>
<keyword evidence="4" id="KW-0963">Cytoplasm</keyword>
<dbReference type="STRING" id="299467.A0A443SNG4"/>
<gene>
    <name evidence="10" type="ORF">B4U80_03947</name>
</gene>
<comment type="similarity">
    <text evidence="3">Belongs to the nudE family.</text>
</comment>
<dbReference type="InterPro" id="IPR006964">
    <property type="entry name" value="NUDE_dom"/>
</dbReference>
<dbReference type="GO" id="GO:0005874">
    <property type="term" value="C:microtubule"/>
    <property type="evidence" value="ECO:0007669"/>
    <property type="project" value="UniProtKB-KW"/>
</dbReference>
<keyword evidence="6" id="KW-0175">Coiled coil</keyword>
<dbReference type="Proteomes" id="UP000288716">
    <property type="component" value="Unassembled WGS sequence"/>
</dbReference>
<proteinExistence type="inferred from homology"/>
<evidence type="ECO:0000256" key="3">
    <source>
        <dbReference type="ARBA" id="ARBA00007429"/>
    </source>
</evidence>
<dbReference type="Pfam" id="PF04880">
    <property type="entry name" value="NUDE_C"/>
    <property type="match status" value="1"/>
</dbReference>
<protein>
    <submittedName>
        <fullName evidence="10">Nuclear distribution protein nudE-like protein</fullName>
    </submittedName>
</protein>
<keyword evidence="11" id="KW-1185">Reference proteome</keyword>
<accession>A0A443SNG4</accession>
<dbReference type="OrthoDB" id="5877028at2759"/>
<evidence type="ECO:0000256" key="6">
    <source>
        <dbReference type="ARBA" id="ARBA00023054"/>
    </source>
</evidence>
<dbReference type="AlphaFoldDB" id="A0A443SNG4"/>